<dbReference type="OrthoDB" id="9134915at2"/>
<accession>A0A4P7CYU4</accession>
<evidence type="ECO:0000313" key="1">
    <source>
        <dbReference type="EMBL" id="QBQ99243.1"/>
    </source>
</evidence>
<dbReference type="AlphaFoldDB" id="A0A4P7CYU4"/>
<proteinExistence type="predicted"/>
<dbReference type="Proteomes" id="UP000295727">
    <property type="component" value="Chromosome 2"/>
</dbReference>
<reference evidence="1 2" key="1">
    <citation type="submission" date="2019-03" db="EMBL/GenBank/DDBJ databases">
        <title>Paraburkholderia sp. 7MH5, isolated from subtropical forest soil.</title>
        <authorList>
            <person name="Gao Z.-H."/>
            <person name="Qiu L.-H."/>
        </authorList>
    </citation>
    <scope>NUCLEOTIDE SEQUENCE [LARGE SCALE GENOMIC DNA]</scope>
    <source>
        <strain evidence="1 2">7MH5</strain>
    </source>
</reference>
<evidence type="ECO:0000313" key="2">
    <source>
        <dbReference type="Proteomes" id="UP000295727"/>
    </source>
</evidence>
<name>A0A4P7CYU4_9BURK</name>
<sequence length="62" mass="6791">MEATHVICCPASPNDGKRVRVISDPGYNCRDDVVGDSNWLTVELVDTGVVGSIERRFLAEVQ</sequence>
<dbReference type="RefSeq" id="WP_134751818.1">
    <property type="nucleotide sequence ID" value="NZ_CP038149.1"/>
</dbReference>
<dbReference type="KEGG" id="ppai:E1956_18740"/>
<organism evidence="1 2">
    <name type="scientific">Paraburkholderia pallida</name>
    <dbReference type="NCBI Taxonomy" id="2547399"/>
    <lineage>
        <taxon>Bacteria</taxon>
        <taxon>Pseudomonadati</taxon>
        <taxon>Pseudomonadota</taxon>
        <taxon>Betaproteobacteria</taxon>
        <taxon>Burkholderiales</taxon>
        <taxon>Burkholderiaceae</taxon>
        <taxon>Paraburkholderia</taxon>
    </lineage>
</organism>
<gene>
    <name evidence="1" type="ORF">E1956_18740</name>
</gene>
<protein>
    <submittedName>
        <fullName evidence="1">Uncharacterized protein</fullName>
    </submittedName>
</protein>
<keyword evidence="2" id="KW-1185">Reference proteome</keyword>
<dbReference type="EMBL" id="CP038149">
    <property type="protein sequence ID" value="QBQ99243.1"/>
    <property type="molecule type" value="Genomic_DNA"/>
</dbReference>